<dbReference type="Pfam" id="PF07993">
    <property type="entry name" value="NAD_binding_4"/>
    <property type="match status" value="1"/>
</dbReference>
<feature type="domain" description="Thioester reductase (TE)" evidence="12">
    <location>
        <begin position="21"/>
        <end position="291"/>
    </location>
</feature>
<evidence type="ECO:0000313" key="14">
    <source>
        <dbReference type="EMBL" id="SSX25482.1"/>
    </source>
</evidence>
<keyword evidence="3 10" id="KW-0444">Lipid biosynthesis</keyword>
<dbReference type="PANTHER" id="PTHR11011:SF24">
    <property type="entry name" value="FATTY ACYL-COA REDUCTASE"/>
    <property type="match status" value="1"/>
</dbReference>
<dbReference type="EC" id="1.2.1.84" evidence="10"/>
<organism evidence="13">
    <name type="scientific">Culicoides sonorensis</name>
    <name type="common">Biting midge</name>
    <dbReference type="NCBI Taxonomy" id="179676"/>
    <lineage>
        <taxon>Eukaryota</taxon>
        <taxon>Metazoa</taxon>
        <taxon>Ecdysozoa</taxon>
        <taxon>Arthropoda</taxon>
        <taxon>Hexapoda</taxon>
        <taxon>Insecta</taxon>
        <taxon>Pterygota</taxon>
        <taxon>Neoptera</taxon>
        <taxon>Endopterygota</taxon>
        <taxon>Diptera</taxon>
        <taxon>Nematocera</taxon>
        <taxon>Chironomoidea</taxon>
        <taxon>Ceratopogonidae</taxon>
        <taxon>Ceratopogoninae</taxon>
        <taxon>Culicoides</taxon>
        <taxon>Monoculicoides</taxon>
    </lineage>
</organism>
<dbReference type="CDD" id="cd05236">
    <property type="entry name" value="FAR-N_SDR_e"/>
    <property type="match status" value="1"/>
</dbReference>
<accession>A0A336KLL9</accession>
<keyword evidence="4" id="KW-0812">Transmembrane</keyword>
<evidence type="ECO:0000259" key="11">
    <source>
        <dbReference type="Pfam" id="PF03015"/>
    </source>
</evidence>
<dbReference type="FunFam" id="3.40.50.720:FF:000143">
    <property type="entry name" value="Fatty acyl-CoA reductase"/>
    <property type="match status" value="1"/>
</dbReference>
<evidence type="ECO:0000256" key="1">
    <source>
        <dbReference type="ARBA" id="ARBA00004141"/>
    </source>
</evidence>
<evidence type="ECO:0000256" key="10">
    <source>
        <dbReference type="RuleBase" id="RU363097"/>
    </source>
</evidence>
<evidence type="ECO:0000256" key="8">
    <source>
        <dbReference type="ARBA" id="ARBA00023136"/>
    </source>
</evidence>
<dbReference type="GO" id="GO:0080019">
    <property type="term" value="F:alcohol-forming very long-chain fatty acyl-CoA reductase activity"/>
    <property type="evidence" value="ECO:0007669"/>
    <property type="project" value="InterPro"/>
</dbReference>
<comment type="catalytic activity">
    <reaction evidence="9 10">
        <text>a long-chain fatty acyl-CoA + 2 NADPH + 2 H(+) = a long-chain primary fatty alcohol + 2 NADP(+) + CoA</text>
        <dbReference type="Rhea" id="RHEA:52716"/>
        <dbReference type="ChEBI" id="CHEBI:15378"/>
        <dbReference type="ChEBI" id="CHEBI:57287"/>
        <dbReference type="ChEBI" id="CHEBI:57783"/>
        <dbReference type="ChEBI" id="CHEBI:58349"/>
        <dbReference type="ChEBI" id="CHEBI:77396"/>
        <dbReference type="ChEBI" id="CHEBI:83139"/>
        <dbReference type="EC" id="1.2.1.84"/>
    </reaction>
</comment>
<keyword evidence="10" id="KW-0560">Oxidoreductase</keyword>
<evidence type="ECO:0000256" key="6">
    <source>
        <dbReference type="ARBA" id="ARBA00022989"/>
    </source>
</evidence>
<reference evidence="13" key="1">
    <citation type="submission" date="2018-04" db="EMBL/GenBank/DDBJ databases">
        <authorList>
            <person name="Go L.Y."/>
            <person name="Mitchell J.A."/>
        </authorList>
    </citation>
    <scope>NUCLEOTIDE SEQUENCE</scope>
    <source>
        <tissue evidence="13">Whole organism</tissue>
    </source>
</reference>
<name>A0A336KLL9_CULSO</name>
<gene>
    <name evidence="13" type="primary">CSON012389</name>
</gene>
<dbReference type="Pfam" id="PF03015">
    <property type="entry name" value="Sterile"/>
    <property type="match status" value="1"/>
</dbReference>
<dbReference type="EMBL" id="UFQS01000581">
    <property type="protein sequence ID" value="SSX05121.1"/>
    <property type="molecule type" value="Genomic_DNA"/>
</dbReference>
<comment type="function">
    <text evidence="10">Catalyzes the reduction of fatty acyl-CoA to fatty alcohols.</text>
</comment>
<evidence type="ECO:0000256" key="5">
    <source>
        <dbReference type="ARBA" id="ARBA00022857"/>
    </source>
</evidence>
<protein>
    <recommendedName>
        <fullName evidence="10">Fatty acyl-CoA reductase</fullName>
        <ecNumber evidence="10">1.2.1.84</ecNumber>
    </recommendedName>
</protein>
<dbReference type="InterPro" id="IPR036291">
    <property type="entry name" value="NAD(P)-bd_dom_sf"/>
</dbReference>
<dbReference type="CDD" id="cd09071">
    <property type="entry name" value="FAR_C"/>
    <property type="match status" value="1"/>
</dbReference>
<keyword evidence="6" id="KW-1133">Transmembrane helix</keyword>
<dbReference type="Gene3D" id="3.40.50.720">
    <property type="entry name" value="NAD(P)-binding Rossmann-like Domain"/>
    <property type="match status" value="1"/>
</dbReference>
<dbReference type="SUPFAM" id="SSF51735">
    <property type="entry name" value="NAD(P)-binding Rossmann-fold domains"/>
    <property type="match status" value="1"/>
</dbReference>
<dbReference type="InterPro" id="IPR033640">
    <property type="entry name" value="FAR_C"/>
</dbReference>
<dbReference type="EMBL" id="UFQT01000581">
    <property type="protein sequence ID" value="SSX25482.1"/>
    <property type="molecule type" value="Genomic_DNA"/>
</dbReference>
<dbReference type="GO" id="GO:0035336">
    <property type="term" value="P:long-chain fatty-acyl-CoA metabolic process"/>
    <property type="evidence" value="ECO:0007669"/>
    <property type="project" value="TreeGrafter"/>
</dbReference>
<evidence type="ECO:0000256" key="4">
    <source>
        <dbReference type="ARBA" id="ARBA00022692"/>
    </source>
</evidence>
<comment type="similarity">
    <text evidence="2 10">Belongs to the fatty acyl-CoA reductase family.</text>
</comment>
<dbReference type="PANTHER" id="PTHR11011">
    <property type="entry name" value="MALE STERILITY PROTEIN 2-RELATED"/>
    <property type="match status" value="1"/>
</dbReference>
<evidence type="ECO:0000259" key="12">
    <source>
        <dbReference type="Pfam" id="PF07993"/>
    </source>
</evidence>
<evidence type="ECO:0000256" key="2">
    <source>
        <dbReference type="ARBA" id="ARBA00005928"/>
    </source>
</evidence>
<evidence type="ECO:0000256" key="7">
    <source>
        <dbReference type="ARBA" id="ARBA00023098"/>
    </source>
</evidence>
<dbReference type="GO" id="GO:0005777">
    <property type="term" value="C:peroxisome"/>
    <property type="evidence" value="ECO:0007669"/>
    <property type="project" value="TreeGrafter"/>
</dbReference>
<reference evidence="14" key="2">
    <citation type="submission" date="2018-07" db="EMBL/GenBank/DDBJ databases">
        <authorList>
            <person name="Quirk P.G."/>
            <person name="Krulwich T.A."/>
        </authorList>
    </citation>
    <scope>NUCLEOTIDE SEQUENCE</scope>
</reference>
<proteinExistence type="inferred from homology"/>
<evidence type="ECO:0000313" key="13">
    <source>
        <dbReference type="EMBL" id="SSX05121.1"/>
    </source>
</evidence>
<keyword evidence="7 10" id="KW-0443">Lipid metabolism</keyword>
<sequence>MEMVPQKISIKQFYKGKTILITGGTGFLGKILIEKLLWSCNDLEKIILILRSKKGKSVEERIASLKREVVFKRIHDRNPSVLNKIIGIEADLSAGSFNSESDLMSNELKNVNIIFHCAASVRFDDPLKKAIMINVCATKALLDFAKTLKHFDVFIHVSTAYSNCDRLEIDEKLYPLTVNWEHSIQMAQTMDEDTLDALFYKISNNMPNTYVFTKKIAENMINAYKNSLPIVIFRPSVVTSAEEEPLPGFIDNFNGPVGLLIASMTGINRVMYQNKVDSHVNTIPVDICIKGMIIAAVYRALQCQNGNLPIFNGASIKNIQIDEFIERGIGLIENIPPNFMFWRTGGRVTTYKLEFYLRLIFTQILPALIADTFLAISNKKPKFMKLQRTLRNAQKSVQYFIDHNFNIFNANFLKLNEILIESEVKEFEIKEKLPNLDDYIKVCTIGARRYLMNWPDEDLEQAKVNYWRMKWIDRICKFLISICFGRILYTRLYFLIEF</sequence>
<keyword evidence="5 10" id="KW-0521">NADP</keyword>
<dbReference type="InterPro" id="IPR013120">
    <property type="entry name" value="FAR_NAD-bd"/>
</dbReference>
<keyword evidence="8" id="KW-0472">Membrane</keyword>
<dbReference type="AlphaFoldDB" id="A0A336KLL9"/>
<dbReference type="GO" id="GO:0102965">
    <property type="term" value="F:alcohol-forming long-chain fatty acyl-CoA reductase activity"/>
    <property type="evidence" value="ECO:0007669"/>
    <property type="project" value="UniProtKB-EC"/>
</dbReference>
<evidence type="ECO:0000256" key="3">
    <source>
        <dbReference type="ARBA" id="ARBA00022516"/>
    </source>
</evidence>
<evidence type="ECO:0000256" key="9">
    <source>
        <dbReference type="ARBA" id="ARBA00052530"/>
    </source>
</evidence>
<dbReference type="InterPro" id="IPR026055">
    <property type="entry name" value="FAR"/>
</dbReference>
<dbReference type="VEuPathDB" id="VectorBase:CSON012389"/>
<comment type="subcellular location">
    <subcellularLocation>
        <location evidence="1">Membrane</location>
        <topology evidence="1">Multi-pass membrane protein</topology>
    </subcellularLocation>
</comment>
<feature type="domain" description="Fatty acyl-CoA reductase C-terminal" evidence="11">
    <location>
        <begin position="363"/>
        <end position="453"/>
    </location>
</feature>
<dbReference type="GO" id="GO:0016020">
    <property type="term" value="C:membrane"/>
    <property type="evidence" value="ECO:0007669"/>
    <property type="project" value="UniProtKB-SubCell"/>
</dbReference>